<evidence type="ECO:0000313" key="5">
    <source>
        <dbReference type="EMBL" id="RNB59000.1"/>
    </source>
</evidence>
<reference evidence="5 6" key="1">
    <citation type="submission" date="2018-10" db="EMBL/GenBank/DDBJ databases">
        <title>Phylogenomics of Brevibacillus.</title>
        <authorList>
            <person name="Dunlap C."/>
        </authorList>
    </citation>
    <scope>NUCLEOTIDE SEQUENCE [LARGE SCALE GENOMIC DNA]</scope>
    <source>
        <strain evidence="5 6">DSM 100115</strain>
    </source>
</reference>
<dbReference type="GO" id="GO:0019290">
    <property type="term" value="P:siderophore biosynthetic process"/>
    <property type="evidence" value="ECO:0007669"/>
    <property type="project" value="InterPro"/>
</dbReference>
<feature type="domain" description="Aerobactin siderophore biosynthesis IucA/IucC-like C-terminal" evidence="4">
    <location>
        <begin position="426"/>
        <end position="598"/>
    </location>
</feature>
<gene>
    <name evidence="5" type="ORF">EDM57_05870</name>
</gene>
<dbReference type="InterPro" id="IPR022770">
    <property type="entry name" value="IucA/IucC-like_C"/>
</dbReference>
<dbReference type="Proteomes" id="UP000268829">
    <property type="component" value="Unassembled WGS sequence"/>
</dbReference>
<organism evidence="5 6">
    <name type="scientific">Brevibacillus gelatini</name>
    <dbReference type="NCBI Taxonomy" id="1655277"/>
    <lineage>
        <taxon>Bacteria</taxon>
        <taxon>Bacillati</taxon>
        <taxon>Bacillota</taxon>
        <taxon>Bacilli</taxon>
        <taxon>Bacillales</taxon>
        <taxon>Paenibacillaceae</taxon>
        <taxon>Brevibacillus</taxon>
    </lineage>
</organism>
<feature type="domain" description="Aerobactin siderophore biosynthesis IucA/IucC N-terminal" evidence="3">
    <location>
        <begin position="158"/>
        <end position="407"/>
    </location>
</feature>
<evidence type="ECO:0000259" key="4">
    <source>
        <dbReference type="Pfam" id="PF06276"/>
    </source>
</evidence>
<dbReference type="Gene3D" id="6.10.250.3370">
    <property type="match status" value="1"/>
</dbReference>
<dbReference type="RefSeq" id="WP_122903836.1">
    <property type="nucleotide sequence ID" value="NZ_RHHS01000015.1"/>
</dbReference>
<dbReference type="Pfam" id="PF06276">
    <property type="entry name" value="FhuF"/>
    <property type="match status" value="1"/>
</dbReference>
<proteinExistence type="inferred from homology"/>
<dbReference type="InterPro" id="IPR037455">
    <property type="entry name" value="LucA/IucC-like"/>
</dbReference>
<accession>A0A3M8B6L2</accession>
<keyword evidence="6" id="KW-1185">Reference proteome</keyword>
<comment type="pathway">
    <text evidence="1">Siderophore biosynthesis.</text>
</comment>
<dbReference type="PANTHER" id="PTHR34384">
    <property type="entry name" value="L-2,3-DIAMINOPROPANOATE--CITRATE LIGASE"/>
    <property type="match status" value="1"/>
</dbReference>
<protein>
    <submittedName>
        <fullName evidence="5">IucA/IucC family siderophore biosynthesis protein</fullName>
    </submittedName>
</protein>
<dbReference type="Pfam" id="PF04183">
    <property type="entry name" value="IucA_IucC"/>
    <property type="match status" value="1"/>
</dbReference>
<comment type="caution">
    <text evidence="5">The sequence shown here is derived from an EMBL/GenBank/DDBJ whole genome shotgun (WGS) entry which is preliminary data.</text>
</comment>
<sequence length="614" mass="70239">MKQIMAPTDFAKQAATVEAAIQSEQYVQVRRRIFRQLLEALLFEGVIPAKTNEEGNETVFCIAGQTEEGKAVSYICRGQRRFTFGRIRLFDAPILRLSDEGSAEAQSLAQFLLEVRHQTGADEERLTAFINELEHTQLKDTLSQYERQLQGGGFSLRDYDALEGEIMDGHPYHPSYKSRIGFDYADNYQYGPEFRQELGLLWLAVEKKHARFAISGHLVYERLLRDELGEQQMTAFSQVIRDRGLDPHDFLFVPVHPWQWENIMPTAFLEALRQKRVILLGIGQDTYRPQQSIRTLANASAPHKAYVKLAMSLVNTSTGRILAPHTVANAPVISDWLHEIVQSDDFLREEARVVLLREIMGISYDAPPHSALVQAKTYGVLGCIWRESLHPYLEHGEQALPFNGLCALDGNGRPLIAPWIESYGAERWLTRLFEASVLPIVHMLYAHGIALESHAQNMVLLHREGMPVRVALKDFHDGIRFSKTYLSAPERCPALFETPAYHARVNRNSFIETDDLALVRDFMHDAFFFINIGELALLMADAFGFSEKRFWELVRQVLESYQQRHLHLKERFSLFDLFAPAIEVEQLAKRRLFADTELRVHKVPNPLAASRSPR</sequence>
<evidence type="ECO:0000256" key="2">
    <source>
        <dbReference type="ARBA" id="ARBA00007832"/>
    </source>
</evidence>
<comment type="similarity">
    <text evidence="2">Belongs to the IucA/IucC family.</text>
</comment>
<dbReference type="GO" id="GO:0016881">
    <property type="term" value="F:acid-amino acid ligase activity"/>
    <property type="evidence" value="ECO:0007669"/>
    <property type="project" value="UniProtKB-ARBA"/>
</dbReference>
<dbReference type="Gene3D" id="3.30.310.280">
    <property type="match status" value="1"/>
</dbReference>
<evidence type="ECO:0000313" key="6">
    <source>
        <dbReference type="Proteomes" id="UP000268829"/>
    </source>
</evidence>
<dbReference type="InterPro" id="IPR007310">
    <property type="entry name" value="Aerobactin_biosyn_IucA/IucC_N"/>
</dbReference>
<name>A0A3M8B6L2_9BACL</name>
<dbReference type="Gene3D" id="1.10.510.40">
    <property type="match status" value="1"/>
</dbReference>
<dbReference type="AlphaFoldDB" id="A0A3M8B6L2"/>
<evidence type="ECO:0000256" key="1">
    <source>
        <dbReference type="ARBA" id="ARBA00004924"/>
    </source>
</evidence>
<dbReference type="EMBL" id="RHHS01000015">
    <property type="protein sequence ID" value="RNB59000.1"/>
    <property type="molecule type" value="Genomic_DNA"/>
</dbReference>
<evidence type="ECO:0000259" key="3">
    <source>
        <dbReference type="Pfam" id="PF04183"/>
    </source>
</evidence>
<dbReference type="PANTHER" id="PTHR34384:SF6">
    <property type="entry name" value="STAPHYLOFERRIN B SYNTHASE"/>
    <property type="match status" value="1"/>
</dbReference>
<dbReference type="OrthoDB" id="495728at2"/>